<keyword evidence="1" id="KW-0812">Transmembrane</keyword>
<dbReference type="Ensembl" id="ENSPNYT00000000206.1">
    <property type="protein sequence ID" value="ENSPNYP00000000199.1"/>
    <property type="gene ID" value="ENSPNYG00000000157.1"/>
</dbReference>
<evidence type="ECO:0000256" key="1">
    <source>
        <dbReference type="SAM" id="Phobius"/>
    </source>
</evidence>
<reference evidence="2" key="1">
    <citation type="submission" date="2023-09" db="UniProtKB">
        <authorList>
            <consortium name="Ensembl"/>
        </authorList>
    </citation>
    <scope>IDENTIFICATION</scope>
</reference>
<protein>
    <submittedName>
        <fullName evidence="2">Uncharacterized protein</fullName>
    </submittedName>
</protein>
<dbReference type="InterPro" id="IPR013761">
    <property type="entry name" value="SAM/pointed_sf"/>
</dbReference>
<dbReference type="GeneTree" id="ENSGT00940000179352"/>
<sequence length="89" mass="10263">MNFSNVPSKAEVMGWNPQTLADYMRKVSIKTSLKVKVEIILDPKLINNIVILTIFDNILLVSVLHLYRVITKIQTEINKEERKKATSHK</sequence>
<evidence type="ECO:0000313" key="2">
    <source>
        <dbReference type="Ensembl" id="ENSPNYP00000000199.1"/>
    </source>
</evidence>
<name>A0A3B4ESB5_9CICH</name>
<organism evidence="2">
    <name type="scientific">Pundamilia nyererei</name>
    <dbReference type="NCBI Taxonomy" id="303518"/>
    <lineage>
        <taxon>Eukaryota</taxon>
        <taxon>Metazoa</taxon>
        <taxon>Chordata</taxon>
        <taxon>Craniata</taxon>
        <taxon>Vertebrata</taxon>
        <taxon>Euteleostomi</taxon>
        <taxon>Actinopterygii</taxon>
        <taxon>Neopterygii</taxon>
        <taxon>Teleostei</taxon>
        <taxon>Neoteleostei</taxon>
        <taxon>Acanthomorphata</taxon>
        <taxon>Ovalentaria</taxon>
        <taxon>Cichlomorphae</taxon>
        <taxon>Cichliformes</taxon>
        <taxon>Cichlidae</taxon>
        <taxon>African cichlids</taxon>
        <taxon>Pseudocrenilabrinae</taxon>
        <taxon>Haplochromini</taxon>
        <taxon>Pundamilia</taxon>
    </lineage>
</organism>
<keyword evidence="1" id="KW-1133">Transmembrane helix</keyword>
<accession>A0A3B4ESB5</accession>
<keyword evidence="1" id="KW-0472">Membrane</keyword>
<proteinExistence type="predicted"/>
<dbReference type="Gene3D" id="1.10.150.50">
    <property type="entry name" value="Transcription Factor, Ets-1"/>
    <property type="match status" value="1"/>
</dbReference>
<feature type="transmembrane region" description="Helical" evidence="1">
    <location>
        <begin position="45"/>
        <end position="67"/>
    </location>
</feature>
<dbReference type="AlphaFoldDB" id="A0A3B4ESB5"/>